<dbReference type="PANTHER" id="PTHR10853">
    <property type="entry name" value="PELOTA"/>
    <property type="match status" value="1"/>
</dbReference>
<dbReference type="Gene3D" id="3.30.420.60">
    <property type="entry name" value="eRF1 domain 2"/>
    <property type="match status" value="1"/>
</dbReference>
<proteinExistence type="inferred from homology"/>
<keyword evidence="13" id="KW-1185">Reference proteome</keyword>
<keyword evidence="4 10" id="KW-0963">Cytoplasm</keyword>
<dbReference type="Gene3D" id="3.30.1330.30">
    <property type="match status" value="1"/>
</dbReference>
<dbReference type="InterPro" id="IPR005141">
    <property type="entry name" value="eRF1_2"/>
</dbReference>
<evidence type="ECO:0000256" key="1">
    <source>
        <dbReference type="ARBA" id="ARBA00001968"/>
    </source>
</evidence>
<dbReference type="InterPro" id="IPR005142">
    <property type="entry name" value="eRF1_3"/>
</dbReference>
<dbReference type="InterPro" id="IPR029064">
    <property type="entry name" value="Ribosomal_eL30-like_sf"/>
</dbReference>
<keyword evidence="8" id="KW-0469">Meiosis</keyword>
<comment type="subcellular location">
    <subcellularLocation>
        <location evidence="2 10">Cytoplasm</location>
    </subcellularLocation>
</comment>
<accession>A0A1B7TK19</accession>
<dbReference type="GO" id="GO:1990533">
    <property type="term" value="C:Dom34-Hbs1 complex"/>
    <property type="evidence" value="ECO:0007669"/>
    <property type="project" value="UniProtKB-ARBA"/>
</dbReference>
<comment type="function">
    <text evidence="10">Component of the Dom34-Hbs1 complex, a complex that recognizes stalled ribosomes and triggers the No-Go Decay (NGD) pathway (PubMed:20890290). In the Dom34-Hbs1 complex, dom34 recognizes ribosomes stalled at the 3' end of an mRNA and engages stalled ribosomes by destabilizing mRNA in the mRNA channel. Following ribosome-binding, the Dom34-Hbs1 complex promotes the disassembly of stalled ribosomes, followed by degradation of damaged mRNAs as part of the NGD pathway.</text>
</comment>
<name>A0A1B7TK19_9ASCO</name>
<evidence type="ECO:0000256" key="8">
    <source>
        <dbReference type="ARBA" id="ARBA00023254"/>
    </source>
</evidence>
<comment type="cofactor">
    <cofactor evidence="1 10">
        <name>a divalent metal cation</name>
        <dbReference type="ChEBI" id="CHEBI:60240"/>
    </cofactor>
</comment>
<evidence type="ECO:0000313" key="12">
    <source>
        <dbReference type="EMBL" id="OBA29091.1"/>
    </source>
</evidence>
<keyword evidence="6 10" id="KW-0479">Metal-binding</keyword>
<organism evidence="12 13">
    <name type="scientific">Hanseniaspora valbyensis NRRL Y-1626</name>
    <dbReference type="NCBI Taxonomy" id="766949"/>
    <lineage>
        <taxon>Eukaryota</taxon>
        <taxon>Fungi</taxon>
        <taxon>Dikarya</taxon>
        <taxon>Ascomycota</taxon>
        <taxon>Saccharomycotina</taxon>
        <taxon>Saccharomycetes</taxon>
        <taxon>Saccharomycodales</taxon>
        <taxon>Saccharomycodaceae</taxon>
        <taxon>Hanseniaspora</taxon>
    </lineage>
</organism>
<evidence type="ECO:0000256" key="9">
    <source>
        <dbReference type="ARBA" id="ARBA00023306"/>
    </source>
</evidence>
<dbReference type="FunFam" id="3.30.1330.30:FF:000008">
    <property type="entry name" value="Protein pelota homolog"/>
    <property type="match status" value="1"/>
</dbReference>
<dbReference type="FunFam" id="3.30.420.60:FF:000004">
    <property type="entry name" value="Protein DOM34 homolog"/>
    <property type="match status" value="1"/>
</dbReference>
<comment type="caution">
    <text evidence="12">The sequence shown here is derived from an EMBL/GenBank/DDBJ whole genome shotgun (WGS) entry which is preliminary data.</text>
</comment>
<dbReference type="GO" id="GO:0046872">
    <property type="term" value="F:metal ion binding"/>
    <property type="evidence" value="ECO:0007669"/>
    <property type="project" value="UniProtKB-KW"/>
</dbReference>
<dbReference type="GO" id="GO:0070651">
    <property type="term" value="P:nonfunctional rRNA decay"/>
    <property type="evidence" value="ECO:0007669"/>
    <property type="project" value="TreeGrafter"/>
</dbReference>
<evidence type="ECO:0000256" key="7">
    <source>
        <dbReference type="ARBA" id="ARBA00022776"/>
    </source>
</evidence>
<dbReference type="EMBL" id="LXPE01000001">
    <property type="protein sequence ID" value="OBA29091.1"/>
    <property type="molecule type" value="Genomic_DNA"/>
</dbReference>
<evidence type="ECO:0000256" key="3">
    <source>
        <dbReference type="ARBA" id="ARBA00009504"/>
    </source>
</evidence>
<dbReference type="GO" id="GO:0071025">
    <property type="term" value="P:RNA surveillance"/>
    <property type="evidence" value="ECO:0007669"/>
    <property type="project" value="InterPro"/>
</dbReference>
<evidence type="ECO:0000259" key="11">
    <source>
        <dbReference type="SMART" id="SM01194"/>
    </source>
</evidence>
<sequence length="395" mass="45470">MRLLGQSDFDSNGKKLTLQAQEKEDLFALYNIINVDDELLFRKQVSHKGEKKGEGERKVQIQDVKIRVVSSEFEPWNESLRYKGITVEPDETWNNPDISGGMFFAFEINFKYSFTLFKYDYTPFCKKTIEDSCNIELRSDIGAVVLQEGIAHVCSVTPYQTSLKSKITTSLPKKKRGIDALKIDTKLDKFYVQIIENMIRHFDFQKLKLIILCSPGFFAQKLYDQFIIYCTDKKLTDILKNKNKIMVAHCSTGYIQSIEEVMKNPTYKQLLSSTKTSNEALVFDDFMDHLNKDDFKAWYGLKEIQKANDIDAIDTLMISDSLLRSDYVEERQLYTELTKAVERTGGNVTVFSSMNQTGEELNRLTGIACILKYPIYDLDESENESSDNSSDEESD</sequence>
<keyword evidence="5" id="KW-0132">Cell division</keyword>
<dbReference type="Proteomes" id="UP000092321">
    <property type="component" value="Unassembled WGS sequence"/>
</dbReference>
<protein>
    <recommendedName>
        <fullName evidence="10">Protein DOM34 homolog</fullName>
    </recommendedName>
</protein>
<evidence type="ECO:0000256" key="4">
    <source>
        <dbReference type="ARBA" id="ARBA00022490"/>
    </source>
</evidence>
<dbReference type="GO" id="GO:0070481">
    <property type="term" value="P:nuclear-transcribed mRNA catabolic process, non-stop decay"/>
    <property type="evidence" value="ECO:0007669"/>
    <property type="project" value="InterPro"/>
</dbReference>
<dbReference type="NCBIfam" id="TIGR00111">
    <property type="entry name" value="pelota"/>
    <property type="match status" value="1"/>
</dbReference>
<evidence type="ECO:0000256" key="2">
    <source>
        <dbReference type="ARBA" id="ARBA00004496"/>
    </source>
</evidence>
<dbReference type="Pfam" id="PF03465">
    <property type="entry name" value="eRF1_3"/>
    <property type="match status" value="1"/>
</dbReference>
<dbReference type="Pfam" id="PF26356">
    <property type="entry name" value="Pelota_N"/>
    <property type="match status" value="1"/>
</dbReference>
<evidence type="ECO:0000256" key="5">
    <source>
        <dbReference type="ARBA" id="ARBA00022618"/>
    </source>
</evidence>
<dbReference type="PANTHER" id="PTHR10853:SF0">
    <property type="entry name" value="PROTEIN PELOTA HOMOLOG"/>
    <property type="match status" value="1"/>
</dbReference>
<dbReference type="GO" id="GO:0005737">
    <property type="term" value="C:cytoplasm"/>
    <property type="evidence" value="ECO:0007669"/>
    <property type="project" value="UniProtKB-SubCell"/>
</dbReference>
<keyword evidence="7" id="KW-0498">Mitosis</keyword>
<feature type="domain" description="eRF1/Pelota-like N-terminal" evidence="11">
    <location>
        <begin position="1"/>
        <end position="134"/>
    </location>
</feature>
<dbReference type="Pfam" id="PF03464">
    <property type="entry name" value="eRF1_2"/>
    <property type="match status" value="1"/>
</dbReference>
<dbReference type="SUPFAM" id="SSF55315">
    <property type="entry name" value="L30e-like"/>
    <property type="match status" value="1"/>
</dbReference>
<dbReference type="SUPFAM" id="SSF159065">
    <property type="entry name" value="Dom34/Pelota N-terminal domain-like"/>
    <property type="match status" value="1"/>
</dbReference>
<keyword evidence="9" id="KW-0131">Cell cycle</keyword>
<dbReference type="SMART" id="SM01194">
    <property type="entry name" value="eRF1_1"/>
    <property type="match status" value="1"/>
</dbReference>
<evidence type="ECO:0000256" key="10">
    <source>
        <dbReference type="RuleBase" id="RU362019"/>
    </source>
</evidence>
<reference evidence="13" key="1">
    <citation type="journal article" date="2016" name="Proc. Natl. Acad. Sci. U.S.A.">
        <title>Comparative genomics of biotechnologically important yeasts.</title>
        <authorList>
            <person name="Riley R."/>
            <person name="Haridas S."/>
            <person name="Wolfe K.H."/>
            <person name="Lopes M.R."/>
            <person name="Hittinger C.T."/>
            <person name="Goeker M."/>
            <person name="Salamov A.A."/>
            <person name="Wisecaver J.H."/>
            <person name="Long T.M."/>
            <person name="Calvey C.H."/>
            <person name="Aerts A.L."/>
            <person name="Barry K.W."/>
            <person name="Choi C."/>
            <person name="Clum A."/>
            <person name="Coughlan A.Y."/>
            <person name="Deshpande S."/>
            <person name="Douglass A.P."/>
            <person name="Hanson S.J."/>
            <person name="Klenk H.-P."/>
            <person name="LaButti K.M."/>
            <person name="Lapidus A."/>
            <person name="Lindquist E.A."/>
            <person name="Lipzen A.M."/>
            <person name="Meier-Kolthoff J.P."/>
            <person name="Ohm R.A."/>
            <person name="Otillar R.P."/>
            <person name="Pangilinan J.L."/>
            <person name="Peng Y."/>
            <person name="Rokas A."/>
            <person name="Rosa C.A."/>
            <person name="Scheuner C."/>
            <person name="Sibirny A.A."/>
            <person name="Slot J.C."/>
            <person name="Stielow J.B."/>
            <person name="Sun H."/>
            <person name="Kurtzman C.P."/>
            <person name="Blackwell M."/>
            <person name="Grigoriev I.V."/>
            <person name="Jeffries T.W."/>
        </authorList>
    </citation>
    <scope>NUCLEOTIDE SEQUENCE [LARGE SCALE GENOMIC DNA]</scope>
    <source>
        <strain evidence="13">NRRL Y-1626</strain>
    </source>
</reference>
<dbReference type="AlphaFoldDB" id="A0A1B7TK19"/>
<dbReference type="GO" id="GO:0051321">
    <property type="term" value="P:meiotic cell cycle"/>
    <property type="evidence" value="ECO:0007669"/>
    <property type="project" value="UniProtKB-KW"/>
</dbReference>
<dbReference type="InterPro" id="IPR042226">
    <property type="entry name" value="eFR1_2_sf"/>
</dbReference>
<dbReference type="Gene3D" id="2.30.30.870">
    <property type="entry name" value="Pelota, domain A"/>
    <property type="match status" value="1"/>
</dbReference>
<dbReference type="InterPro" id="IPR004405">
    <property type="entry name" value="TF_pelota"/>
</dbReference>
<evidence type="ECO:0000256" key="6">
    <source>
        <dbReference type="ARBA" id="ARBA00022723"/>
    </source>
</evidence>
<dbReference type="SUPFAM" id="SSF53137">
    <property type="entry name" value="Translational machinery components"/>
    <property type="match status" value="1"/>
</dbReference>
<evidence type="ECO:0000313" key="13">
    <source>
        <dbReference type="Proteomes" id="UP000092321"/>
    </source>
</evidence>
<gene>
    <name evidence="12" type="ORF">HANVADRAFT_51025</name>
</gene>
<comment type="similarity">
    <text evidence="3 10">Belongs to the eukaryotic release factor 1 family. Pelota subfamily.</text>
</comment>
<dbReference type="InterPro" id="IPR038069">
    <property type="entry name" value="Pelota/DOM34_N"/>
</dbReference>
<dbReference type="GO" id="GO:0006412">
    <property type="term" value="P:translation"/>
    <property type="evidence" value="ECO:0007669"/>
    <property type="project" value="UniProtKB-ARBA"/>
</dbReference>
<dbReference type="InterPro" id="IPR005140">
    <property type="entry name" value="eRF1_Pelota-like_N"/>
</dbReference>
<dbReference type="OrthoDB" id="10249111at2759"/>
<dbReference type="GO" id="GO:0051301">
    <property type="term" value="P:cell division"/>
    <property type="evidence" value="ECO:0007669"/>
    <property type="project" value="UniProtKB-KW"/>
</dbReference>
<dbReference type="InterPro" id="IPR058547">
    <property type="entry name" value="Pelota_N"/>
</dbReference>
<dbReference type="GO" id="GO:0070966">
    <property type="term" value="P:nuclear-transcribed mRNA catabolic process, no-go decay"/>
    <property type="evidence" value="ECO:0007669"/>
    <property type="project" value="InterPro"/>
</dbReference>
<dbReference type="GO" id="GO:0032790">
    <property type="term" value="P:ribosome disassembly"/>
    <property type="evidence" value="ECO:0007669"/>
    <property type="project" value="TreeGrafter"/>
</dbReference>